<evidence type="ECO:0000259" key="9">
    <source>
        <dbReference type="PROSITE" id="PS51379"/>
    </source>
</evidence>
<keyword evidence="11" id="KW-1185">Reference proteome</keyword>
<dbReference type="InterPro" id="IPR017900">
    <property type="entry name" value="4Fe4S_Fe_S_CS"/>
</dbReference>
<dbReference type="EMBL" id="FQZB01000011">
    <property type="protein sequence ID" value="SHJ85772.1"/>
    <property type="molecule type" value="Genomic_DNA"/>
</dbReference>
<keyword evidence="7" id="KW-0408">Iron</keyword>
<name>A0A1M6MQP5_9CLOT</name>
<dbReference type="SUPFAM" id="SSF46548">
    <property type="entry name" value="alpha-helical ferredoxin"/>
    <property type="match status" value="1"/>
</dbReference>
<feature type="domain" description="4Fe-4S ferredoxin-type" evidence="9">
    <location>
        <begin position="172"/>
        <end position="202"/>
    </location>
</feature>
<dbReference type="AlphaFoldDB" id="A0A1M6MQP5"/>
<protein>
    <submittedName>
        <fullName evidence="10">Epoxyqueuosine reductase</fullName>
    </submittedName>
</protein>
<dbReference type="GO" id="GO:0046872">
    <property type="term" value="F:metal ion binding"/>
    <property type="evidence" value="ECO:0007669"/>
    <property type="project" value="UniProtKB-KW"/>
</dbReference>
<keyword evidence="2" id="KW-0963">Cytoplasm</keyword>
<dbReference type="InterPro" id="IPR013542">
    <property type="entry name" value="QueG_DUF1730"/>
</dbReference>
<dbReference type="PROSITE" id="PS51379">
    <property type="entry name" value="4FE4S_FER_2"/>
    <property type="match status" value="1"/>
</dbReference>
<evidence type="ECO:0000256" key="7">
    <source>
        <dbReference type="ARBA" id="ARBA00023004"/>
    </source>
</evidence>
<dbReference type="NCBIfam" id="TIGR00276">
    <property type="entry name" value="tRNA epoxyqueuosine(34) reductase QueG"/>
    <property type="match status" value="1"/>
</dbReference>
<evidence type="ECO:0000256" key="6">
    <source>
        <dbReference type="ARBA" id="ARBA00023002"/>
    </source>
</evidence>
<dbReference type="RefSeq" id="WP_072988622.1">
    <property type="nucleotide sequence ID" value="NZ_FQZB01000011.1"/>
</dbReference>
<dbReference type="Pfam" id="PF13484">
    <property type="entry name" value="Fer4_16"/>
    <property type="match status" value="1"/>
</dbReference>
<evidence type="ECO:0000313" key="10">
    <source>
        <dbReference type="EMBL" id="SHJ85772.1"/>
    </source>
</evidence>
<evidence type="ECO:0000256" key="3">
    <source>
        <dbReference type="ARBA" id="ARBA00022694"/>
    </source>
</evidence>
<reference evidence="10 11" key="1">
    <citation type="submission" date="2016-11" db="EMBL/GenBank/DDBJ databases">
        <authorList>
            <person name="Jaros S."/>
            <person name="Januszkiewicz K."/>
            <person name="Wedrychowicz H."/>
        </authorList>
    </citation>
    <scope>NUCLEOTIDE SEQUENCE [LARGE SCALE GENOMIC DNA]</scope>
    <source>
        <strain evidence="10 11">DSM 21758</strain>
    </source>
</reference>
<dbReference type="PANTHER" id="PTHR30002">
    <property type="entry name" value="EPOXYQUEUOSINE REDUCTASE"/>
    <property type="match status" value="1"/>
</dbReference>
<dbReference type="OrthoDB" id="9784571at2"/>
<proteinExistence type="predicted"/>
<dbReference type="GO" id="GO:0008616">
    <property type="term" value="P:tRNA queuosine(34) biosynthetic process"/>
    <property type="evidence" value="ECO:0007669"/>
    <property type="project" value="UniProtKB-KW"/>
</dbReference>
<keyword evidence="6" id="KW-0560">Oxidoreductase</keyword>
<keyword evidence="1" id="KW-0004">4Fe-4S</keyword>
<evidence type="ECO:0000256" key="4">
    <source>
        <dbReference type="ARBA" id="ARBA00022723"/>
    </source>
</evidence>
<dbReference type="GO" id="GO:0051539">
    <property type="term" value="F:4 iron, 4 sulfur cluster binding"/>
    <property type="evidence" value="ECO:0007669"/>
    <property type="project" value="UniProtKB-KW"/>
</dbReference>
<keyword evidence="5" id="KW-0671">Queuosine biosynthesis</keyword>
<dbReference type="InterPro" id="IPR004453">
    <property type="entry name" value="QueG"/>
</dbReference>
<dbReference type="GO" id="GO:0052693">
    <property type="term" value="F:epoxyqueuosine reductase activity"/>
    <property type="evidence" value="ECO:0007669"/>
    <property type="project" value="TreeGrafter"/>
</dbReference>
<dbReference type="STRING" id="1121302.SAMN02745163_02726"/>
<evidence type="ECO:0000256" key="8">
    <source>
        <dbReference type="ARBA" id="ARBA00023014"/>
    </source>
</evidence>
<dbReference type="Pfam" id="PF08331">
    <property type="entry name" value="QueG_DUF1730"/>
    <property type="match status" value="1"/>
</dbReference>
<evidence type="ECO:0000256" key="5">
    <source>
        <dbReference type="ARBA" id="ARBA00022785"/>
    </source>
</evidence>
<evidence type="ECO:0000256" key="2">
    <source>
        <dbReference type="ARBA" id="ARBA00022490"/>
    </source>
</evidence>
<keyword evidence="8" id="KW-0411">Iron-sulfur</keyword>
<sequence length="340" mass="39749">MKLKGKVVSYCNLLGLELVGFTKCRRFDELRNFYEHRKIYGLENEFEEEDIEKRINPNHYMSKGKTIISIAFPYLYEESQNIDGFSLYTRGKDYHYVVNSYLQKICSLIEELGGEAKCFVDSNTLPERYIAYLCGIGFIGKNNLIITEKYGSYVFLGEIITDLEIENSTNRNFEDIKKFAECDICEECYNTCPTKSINRNKKNPNICMSYITQKKDIEDKFLNLMNGRIFGCDTCQISCPKNKDIKYSNLDEFKPLEFMNITNTEKILELTNGDFKETFKLTSCGWRGKNVIIRNALIRKANFENKDISKYKFSSEYIMKYKDKLAKEKEGSEKNNETKN</sequence>
<dbReference type="PROSITE" id="PS00198">
    <property type="entry name" value="4FE4S_FER_1"/>
    <property type="match status" value="1"/>
</dbReference>
<keyword evidence="3" id="KW-0819">tRNA processing</keyword>
<organism evidence="10 11">
    <name type="scientific">Clostridium cavendishii DSM 21758</name>
    <dbReference type="NCBI Taxonomy" id="1121302"/>
    <lineage>
        <taxon>Bacteria</taxon>
        <taxon>Bacillati</taxon>
        <taxon>Bacillota</taxon>
        <taxon>Clostridia</taxon>
        <taxon>Eubacteriales</taxon>
        <taxon>Clostridiaceae</taxon>
        <taxon>Clostridium</taxon>
    </lineage>
</organism>
<dbReference type="Proteomes" id="UP000184310">
    <property type="component" value="Unassembled WGS sequence"/>
</dbReference>
<gene>
    <name evidence="10" type="ORF">SAMN02745163_02726</name>
</gene>
<accession>A0A1M6MQP5</accession>
<evidence type="ECO:0000256" key="1">
    <source>
        <dbReference type="ARBA" id="ARBA00022485"/>
    </source>
</evidence>
<dbReference type="PANTHER" id="PTHR30002:SF4">
    <property type="entry name" value="EPOXYQUEUOSINE REDUCTASE"/>
    <property type="match status" value="1"/>
</dbReference>
<evidence type="ECO:0000313" key="11">
    <source>
        <dbReference type="Proteomes" id="UP000184310"/>
    </source>
</evidence>
<dbReference type="InterPro" id="IPR017896">
    <property type="entry name" value="4Fe4S_Fe-S-bd"/>
</dbReference>
<keyword evidence="4" id="KW-0479">Metal-binding</keyword>